<name>A0AAV9Z9W4_9AGAR</name>
<feature type="compositionally biased region" description="Polar residues" evidence="1">
    <location>
        <begin position="396"/>
        <end position="412"/>
    </location>
</feature>
<evidence type="ECO:0000313" key="3">
    <source>
        <dbReference type="Proteomes" id="UP001362999"/>
    </source>
</evidence>
<comment type="caution">
    <text evidence="2">The sequence shown here is derived from an EMBL/GenBank/DDBJ whole genome shotgun (WGS) entry which is preliminary data.</text>
</comment>
<evidence type="ECO:0000313" key="2">
    <source>
        <dbReference type="EMBL" id="KAK6974843.1"/>
    </source>
</evidence>
<sequence length="473" mass="51636">MKHFDKVGAQPSALILMAVHFHPESAGAVVRYLIEAVGPPPPKLMEKCASGHPHFVSMFSNQKQPDEEKQARFARYTRICKPVKGANRRGRCHRLESFMSGERQEILLQGVAELKSSFPRYANAATKLDTAIVMGQAAAEAWNTLQEVSGPVTHHLPPPTKKARTSVTSRTQPASSSTRTKRGEAKTDTSMTLPMHRYFPRTKNHGAGKGKEPGQEILPPPSIHVDEYDKYSALAYATSNLPTRVVSLVFFTAVNAEPTIWVVWLRFLGCFKLSEFDIARKLQATGAVTRQYERYSVFEDDFTPELPEQAINLERRGSYMIYKLSSLTEAECSGLATWKAKARASAQQCADIPSDAEPTDNEEGGEDEDAGYSSTGSVEVLNPLFLASLHRRPPAGTSSGVRAGGSRSTVTVNHEDDASSTSSVEFVGSSSQVSAASAVSRKNRRLRGDSSQTLVGSSQSTATVAGKRKREEN</sequence>
<organism evidence="2 3">
    <name type="scientific">Favolaschia claudopus</name>
    <dbReference type="NCBI Taxonomy" id="2862362"/>
    <lineage>
        <taxon>Eukaryota</taxon>
        <taxon>Fungi</taxon>
        <taxon>Dikarya</taxon>
        <taxon>Basidiomycota</taxon>
        <taxon>Agaricomycotina</taxon>
        <taxon>Agaricomycetes</taxon>
        <taxon>Agaricomycetidae</taxon>
        <taxon>Agaricales</taxon>
        <taxon>Marasmiineae</taxon>
        <taxon>Mycenaceae</taxon>
        <taxon>Favolaschia</taxon>
    </lineage>
</organism>
<feature type="compositionally biased region" description="Polar residues" evidence="1">
    <location>
        <begin position="165"/>
        <end position="178"/>
    </location>
</feature>
<feature type="region of interest" description="Disordered" evidence="1">
    <location>
        <begin position="391"/>
        <end position="473"/>
    </location>
</feature>
<dbReference type="Proteomes" id="UP001362999">
    <property type="component" value="Unassembled WGS sequence"/>
</dbReference>
<gene>
    <name evidence="2" type="ORF">R3P38DRAFT_2811357</name>
</gene>
<proteinExistence type="predicted"/>
<feature type="compositionally biased region" description="Low complexity" evidence="1">
    <location>
        <begin position="419"/>
        <end position="440"/>
    </location>
</feature>
<feature type="region of interest" description="Disordered" evidence="1">
    <location>
        <begin position="150"/>
        <end position="188"/>
    </location>
</feature>
<protein>
    <submittedName>
        <fullName evidence="2">Uncharacterized protein</fullName>
    </submittedName>
</protein>
<feature type="compositionally biased region" description="Acidic residues" evidence="1">
    <location>
        <begin position="357"/>
        <end position="370"/>
    </location>
</feature>
<dbReference type="AlphaFoldDB" id="A0AAV9Z9W4"/>
<keyword evidence="3" id="KW-1185">Reference proteome</keyword>
<feature type="compositionally biased region" description="Polar residues" evidence="1">
    <location>
        <begin position="449"/>
        <end position="463"/>
    </location>
</feature>
<dbReference type="EMBL" id="JAWWNJ010000178">
    <property type="protein sequence ID" value="KAK6974843.1"/>
    <property type="molecule type" value="Genomic_DNA"/>
</dbReference>
<evidence type="ECO:0000256" key="1">
    <source>
        <dbReference type="SAM" id="MobiDB-lite"/>
    </source>
</evidence>
<feature type="region of interest" description="Disordered" evidence="1">
    <location>
        <begin position="349"/>
        <end position="374"/>
    </location>
</feature>
<accession>A0AAV9Z9W4</accession>
<reference evidence="2 3" key="1">
    <citation type="journal article" date="2024" name="J Genomics">
        <title>Draft genome sequencing and assembly of Favolaschia claudopus CIRM-BRFM 2984 isolated from oak limbs.</title>
        <authorList>
            <person name="Navarro D."/>
            <person name="Drula E."/>
            <person name="Chaduli D."/>
            <person name="Cazenave R."/>
            <person name="Ahrendt S."/>
            <person name="Wang J."/>
            <person name="Lipzen A."/>
            <person name="Daum C."/>
            <person name="Barry K."/>
            <person name="Grigoriev I.V."/>
            <person name="Favel A."/>
            <person name="Rosso M.N."/>
            <person name="Martin F."/>
        </authorList>
    </citation>
    <scope>NUCLEOTIDE SEQUENCE [LARGE SCALE GENOMIC DNA]</scope>
    <source>
        <strain evidence="2 3">CIRM-BRFM 2984</strain>
    </source>
</reference>